<reference evidence="1" key="1">
    <citation type="journal article" date="2021" name="PeerJ">
        <title>Extensive microbial diversity within the chicken gut microbiome revealed by metagenomics and culture.</title>
        <authorList>
            <person name="Gilroy R."/>
            <person name="Ravi A."/>
            <person name="Getino M."/>
            <person name="Pursley I."/>
            <person name="Horton D.L."/>
            <person name="Alikhan N.F."/>
            <person name="Baker D."/>
            <person name="Gharbi K."/>
            <person name="Hall N."/>
            <person name="Watson M."/>
            <person name="Adriaenssens E.M."/>
            <person name="Foster-Nyarko E."/>
            <person name="Jarju S."/>
            <person name="Secka A."/>
            <person name="Antonio M."/>
            <person name="Oren A."/>
            <person name="Chaudhuri R.R."/>
            <person name="La Ragione R."/>
            <person name="Hildebrand F."/>
            <person name="Pallen M.J."/>
        </authorList>
    </citation>
    <scope>NUCLEOTIDE SEQUENCE</scope>
    <source>
        <strain evidence="1">ChiBcec18-1249</strain>
    </source>
</reference>
<protein>
    <submittedName>
        <fullName evidence="1">Uncharacterized protein</fullName>
    </submittedName>
</protein>
<gene>
    <name evidence="1" type="ORF">H9787_02670</name>
</gene>
<dbReference type="AlphaFoldDB" id="A0A9D2LH33"/>
<sequence length="199" mass="21764">MPLSDGPDSPQPLGTEISWLAVRCAEPGRVMEAMGLSGRRANWATGLAAARQGDGLFISPPVDGFVLVVFQDALPEAGDLHLLPSEDWHDDEEWAARAALFDEVQSFDVSDRRAYYGWEQVISGRLAHRQIRQGYRVYADEGAMTEGEALAARQGIASRGTGAPFTAENVMDIAAAWGVDPRFEKEYPPSVGWLCRRDG</sequence>
<evidence type="ECO:0000313" key="2">
    <source>
        <dbReference type="Proteomes" id="UP000823824"/>
    </source>
</evidence>
<evidence type="ECO:0000313" key="1">
    <source>
        <dbReference type="EMBL" id="HJB12602.1"/>
    </source>
</evidence>
<dbReference type="EMBL" id="DWZJ01000021">
    <property type="protein sequence ID" value="HJB12602.1"/>
    <property type="molecule type" value="Genomic_DNA"/>
</dbReference>
<name>A0A9D2LH33_9FIRM</name>
<proteinExistence type="predicted"/>
<organism evidence="1 2">
    <name type="scientific">Candidatus Oscillibacter excrementigallinarum</name>
    <dbReference type="NCBI Taxonomy" id="2838716"/>
    <lineage>
        <taxon>Bacteria</taxon>
        <taxon>Bacillati</taxon>
        <taxon>Bacillota</taxon>
        <taxon>Clostridia</taxon>
        <taxon>Eubacteriales</taxon>
        <taxon>Oscillospiraceae</taxon>
        <taxon>Oscillibacter</taxon>
    </lineage>
</organism>
<dbReference type="Proteomes" id="UP000823824">
    <property type="component" value="Unassembled WGS sequence"/>
</dbReference>
<comment type="caution">
    <text evidence="1">The sequence shown here is derived from an EMBL/GenBank/DDBJ whole genome shotgun (WGS) entry which is preliminary data.</text>
</comment>
<accession>A0A9D2LH33</accession>
<reference evidence="1" key="2">
    <citation type="submission" date="2021-04" db="EMBL/GenBank/DDBJ databases">
        <authorList>
            <person name="Gilroy R."/>
        </authorList>
    </citation>
    <scope>NUCLEOTIDE SEQUENCE</scope>
    <source>
        <strain evidence="1">ChiBcec18-1249</strain>
    </source>
</reference>